<dbReference type="GO" id="GO:0016787">
    <property type="term" value="F:hydrolase activity"/>
    <property type="evidence" value="ECO:0007669"/>
    <property type="project" value="UniProtKB-KW"/>
</dbReference>
<dbReference type="Pfam" id="PF20434">
    <property type="entry name" value="BD-FAE"/>
    <property type="match status" value="1"/>
</dbReference>
<dbReference type="Proteomes" id="UP000274122">
    <property type="component" value="Chromosome"/>
</dbReference>
<dbReference type="PANTHER" id="PTHR48081:SF6">
    <property type="entry name" value="PEPTIDASE S9 PROLYL OLIGOPEPTIDASE CATALYTIC DOMAIN-CONTAINING PROTEIN"/>
    <property type="match status" value="1"/>
</dbReference>
<protein>
    <submittedName>
        <fullName evidence="3">Prolyl oligopeptidase family</fullName>
    </submittedName>
</protein>
<dbReference type="PANTHER" id="PTHR48081">
    <property type="entry name" value="AB HYDROLASE SUPERFAMILY PROTEIN C4A8.06C"/>
    <property type="match status" value="1"/>
</dbReference>
<dbReference type="InterPro" id="IPR029058">
    <property type="entry name" value="AB_hydrolase_fold"/>
</dbReference>
<dbReference type="InterPro" id="IPR049492">
    <property type="entry name" value="BD-FAE-like_dom"/>
</dbReference>
<proteinExistence type="predicted"/>
<organism evidence="3 4">
    <name type="scientific">Cedecea lapagei</name>
    <dbReference type="NCBI Taxonomy" id="158823"/>
    <lineage>
        <taxon>Bacteria</taxon>
        <taxon>Pseudomonadati</taxon>
        <taxon>Pseudomonadota</taxon>
        <taxon>Gammaproteobacteria</taxon>
        <taxon>Enterobacterales</taxon>
        <taxon>Enterobacteriaceae</taxon>
        <taxon>Cedecea</taxon>
    </lineage>
</organism>
<dbReference type="InterPro" id="IPR050300">
    <property type="entry name" value="GDXG_lipolytic_enzyme"/>
</dbReference>
<evidence type="ECO:0000313" key="3">
    <source>
        <dbReference type="EMBL" id="VEB97827.1"/>
    </source>
</evidence>
<accession>A0A3S4IEB7</accession>
<keyword evidence="1" id="KW-0378">Hydrolase</keyword>
<evidence type="ECO:0000256" key="1">
    <source>
        <dbReference type="ARBA" id="ARBA00022801"/>
    </source>
</evidence>
<name>A0A3S4IEB7_9ENTR</name>
<dbReference type="KEGG" id="clap:NCTC11466_02358"/>
<gene>
    <name evidence="3" type="ORF">NCTC11466_02358</name>
</gene>
<dbReference type="SUPFAM" id="SSF53474">
    <property type="entry name" value="alpha/beta-Hydrolases"/>
    <property type="match status" value="1"/>
</dbReference>
<evidence type="ECO:0000259" key="2">
    <source>
        <dbReference type="Pfam" id="PF20434"/>
    </source>
</evidence>
<keyword evidence="4" id="KW-1185">Reference proteome</keyword>
<evidence type="ECO:0000313" key="4">
    <source>
        <dbReference type="Proteomes" id="UP000274122"/>
    </source>
</evidence>
<dbReference type="Gene3D" id="3.40.50.1820">
    <property type="entry name" value="alpha/beta hydrolase"/>
    <property type="match status" value="1"/>
</dbReference>
<dbReference type="AlphaFoldDB" id="A0A3S4IEB7"/>
<feature type="domain" description="BD-FAE-like" evidence="2">
    <location>
        <begin position="82"/>
        <end position="257"/>
    </location>
</feature>
<dbReference type="EMBL" id="LR134201">
    <property type="protein sequence ID" value="VEB97827.1"/>
    <property type="molecule type" value="Genomic_DNA"/>
</dbReference>
<sequence>MLSGAYYGSSPFYYLCYRWFIGREDGPGFCFVWRQALGYSAVEGDATRRRWTIGKYSDFSPGAQSNIAIPILTVIAPEKPNGQAVLVAAGGGYKRIEMGTEAWPAAQWLVARGYTAYVLSYRLPSEGWADGNLVALQDAQRALRIVRERENNVSVLGFSAGGHLLGLAATRTGCSSYPAQDRSDDKPAFADRAALIYPVITLEKPYEHTSTHKILVGKDASSAENAKWSVQNYVTPNSPPFFLVQAEDDPISDPQNTLIMAAACERQHIPVEMHRYSSGGHGFGMGKPGTPTVKWPEHYEKWLAKS</sequence>
<reference evidence="3 4" key="1">
    <citation type="submission" date="2018-12" db="EMBL/GenBank/DDBJ databases">
        <authorList>
            <consortium name="Pathogen Informatics"/>
        </authorList>
    </citation>
    <scope>NUCLEOTIDE SEQUENCE [LARGE SCALE GENOMIC DNA]</scope>
    <source>
        <strain evidence="3 4">NCTC11466</strain>
    </source>
</reference>